<name>A0ABZ3J3E5_SPOA4</name>
<gene>
    <name evidence="2" type="primary">yciV</name>
    <name evidence="2" type="ORF">SPACI_027040</name>
</gene>
<sequence length="278" mass="30511">MIADLHIHTTASDGRLSPVEVVHQAKIAGLSHISITDHDTVAAYEELREAGGLLNTNASGLSIIPGIEFSTDLPQHEVHILGYCVDIDNAEFRSQLESIRNDRLKRSAKIVDKLNKLGYSIDYAHVLTIAGQTRAVGRPHIAQALVEKGYFPTVTEAFKHVLDKNSPAYVPHYKLTPAQVIRLIEQAKGMAILAHPGLVGDDKLVVDLIKAGIHGLEVYHPEHDQAATKRYLAMANQYKLKITGGSDFHAIPDRYPAKLGIFTISATLIDFCQCNKIT</sequence>
<dbReference type="SUPFAM" id="SSF89550">
    <property type="entry name" value="PHP domain-like"/>
    <property type="match status" value="1"/>
</dbReference>
<dbReference type="EC" id="3.1.13.-" evidence="2"/>
<dbReference type="PANTHER" id="PTHR42924">
    <property type="entry name" value="EXONUCLEASE"/>
    <property type="match status" value="1"/>
</dbReference>
<dbReference type="RefSeq" id="WP_093791610.1">
    <property type="nucleotide sequence ID" value="NZ_CP155571.1"/>
</dbReference>
<dbReference type="InterPro" id="IPR016195">
    <property type="entry name" value="Pol/histidinol_Pase-like"/>
</dbReference>
<dbReference type="InterPro" id="IPR003141">
    <property type="entry name" value="Pol/His_phosphatase_N"/>
</dbReference>
<keyword evidence="3" id="KW-1185">Reference proteome</keyword>
<reference evidence="2" key="1">
    <citation type="submission" date="2024-05" db="EMBL/GenBank/DDBJ databases">
        <title>Isolation and characterization of Sporomusa carbonis sp. nov., a carboxydotrophic hydrogenogen in the genus of Sporomusa isolated from a charcoal burning pile.</title>
        <authorList>
            <person name="Boeer T."/>
            <person name="Rosenbaum F."/>
            <person name="Eysell L."/>
            <person name="Mueller V."/>
            <person name="Daniel R."/>
            <person name="Poehlein A."/>
        </authorList>
    </citation>
    <scope>NUCLEOTIDE SEQUENCE [LARGE SCALE GENOMIC DNA]</scope>
    <source>
        <strain evidence="2">DSM 3132</strain>
    </source>
</reference>
<dbReference type="SMART" id="SM00481">
    <property type="entry name" value="POLIIIAc"/>
    <property type="match status" value="1"/>
</dbReference>
<dbReference type="Pfam" id="PF02811">
    <property type="entry name" value="PHP"/>
    <property type="match status" value="1"/>
</dbReference>
<dbReference type="EMBL" id="CP155571">
    <property type="protein sequence ID" value="XFO72651.1"/>
    <property type="molecule type" value="Genomic_DNA"/>
</dbReference>
<proteinExistence type="predicted"/>
<keyword evidence="2" id="KW-0378">Hydrolase</keyword>
<evidence type="ECO:0000259" key="1">
    <source>
        <dbReference type="SMART" id="SM00481"/>
    </source>
</evidence>
<evidence type="ECO:0000313" key="2">
    <source>
        <dbReference type="EMBL" id="XFO72651.1"/>
    </source>
</evidence>
<evidence type="ECO:0000313" key="3">
    <source>
        <dbReference type="Proteomes" id="UP000216052"/>
    </source>
</evidence>
<dbReference type="Gene3D" id="1.10.150.650">
    <property type="match status" value="1"/>
</dbReference>
<dbReference type="Proteomes" id="UP000216052">
    <property type="component" value="Chromosome"/>
</dbReference>
<organism evidence="2 3">
    <name type="scientific">Sporomusa acidovorans (strain ATCC 49682 / DSM 3132 / Mol)</name>
    <dbReference type="NCBI Taxonomy" id="1123286"/>
    <lineage>
        <taxon>Bacteria</taxon>
        <taxon>Bacillati</taxon>
        <taxon>Bacillota</taxon>
        <taxon>Negativicutes</taxon>
        <taxon>Selenomonadales</taxon>
        <taxon>Sporomusaceae</taxon>
        <taxon>Sporomusa</taxon>
    </lineage>
</organism>
<protein>
    <submittedName>
        <fullName evidence="2">5'-3' exoribonuclease</fullName>
        <ecNumber evidence="2">3.1.13.-</ecNumber>
    </submittedName>
</protein>
<dbReference type="Gene3D" id="3.20.20.140">
    <property type="entry name" value="Metal-dependent hydrolases"/>
    <property type="match status" value="1"/>
</dbReference>
<feature type="domain" description="Polymerase/histidinol phosphatase N-terminal" evidence="1">
    <location>
        <begin position="3"/>
        <end position="73"/>
    </location>
</feature>
<accession>A0ABZ3J3E5</accession>
<dbReference type="GO" id="GO:0016787">
    <property type="term" value="F:hydrolase activity"/>
    <property type="evidence" value="ECO:0007669"/>
    <property type="project" value="UniProtKB-KW"/>
</dbReference>
<dbReference type="CDD" id="cd07438">
    <property type="entry name" value="PHP_HisPPase_AMP"/>
    <property type="match status" value="1"/>
</dbReference>
<dbReference type="InterPro" id="IPR052018">
    <property type="entry name" value="PHP_domain"/>
</dbReference>
<dbReference type="PANTHER" id="PTHR42924:SF3">
    <property type="entry name" value="POLYMERASE_HISTIDINOL PHOSPHATASE N-TERMINAL DOMAIN-CONTAINING PROTEIN"/>
    <property type="match status" value="1"/>
</dbReference>
<dbReference type="InterPro" id="IPR004013">
    <property type="entry name" value="PHP_dom"/>
</dbReference>